<accession>A0ABZ2N1P6</accession>
<proteinExistence type="predicted"/>
<dbReference type="RefSeq" id="WP_338749282.1">
    <property type="nucleotide sequence ID" value="NZ_CP147404.1"/>
</dbReference>
<evidence type="ECO:0000313" key="1">
    <source>
        <dbReference type="EMBL" id="WXB91617.1"/>
    </source>
</evidence>
<protein>
    <submittedName>
        <fullName evidence="1">Uncharacterized protein</fullName>
    </submittedName>
</protein>
<keyword evidence="2" id="KW-1185">Reference proteome</keyword>
<sequence length="155" mass="18981">MKNTFTRRDLEKFDDRFENIFALPYESDKIADQLIEEENFDFNHAKQFLLRKNFTLVLCIPRIPTFNNLKKAKIIDENDTFRLLKVDVQDYDFEIEKFLLENEYSYIFFWVKKPNNLKYILPKSSRDRLKLLALFDNEIYSFRFELKECIIASWY</sequence>
<dbReference type="EMBL" id="CP147404">
    <property type="protein sequence ID" value="WXB91617.1"/>
    <property type="molecule type" value="Genomic_DNA"/>
</dbReference>
<dbReference type="Proteomes" id="UP001387364">
    <property type="component" value="Chromosome"/>
</dbReference>
<organism evidence="1 2">
    <name type="scientific">Bacillus kandeliae</name>
    <dbReference type="NCBI Taxonomy" id="3129297"/>
    <lineage>
        <taxon>Bacteria</taxon>
        <taxon>Bacillati</taxon>
        <taxon>Bacillota</taxon>
        <taxon>Bacilli</taxon>
        <taxon>Bacillales</taxon>
        <taxon>Bacillaceae</taxon>
        <taxon>Bacillus</taxon>
    </lineage>
</organism>
<name>A0ABZ2N1P6_9BACI</name>
<evidence type="ECO:0000313" key="2">
    <source>
        <dbReference type="Proteomes" id="UP001387364"/>
    </source>
</evidence>
<reference evidence="1 2" key="1">
    <citation type="submission" date="2024-02" db="EMBL/GenBank/DDBJ databases">
        <title>Seven novel Bacillus-like species.</title>
        <authorList>
            <person name="Liu G."/>
        </authorList>
    </citation>
    <scope>NUCLEOTIDE SEQUENCE [LARGE SCALE GENOMIC DNA]</scope>
    <source>
        <strain evidence="1 2">FJAT-52991</strain>
    </source>
</reference>
<gene>
    <name evidence="1" type="ORF">WDJ61_10040</name>
</gene>